<feature type="signal peptide" evidence="2">
    <location>
        <begin position="1"/>
        <end position="21"/>
    </location>
</feature>
<evidence type="ECO:0000313" key="4">
    <source>
        <dbReference type="EMBL" id="AWK75511.1"/>
    </source>
</evidence>
<dbReference type="InterPro" id="IPR038232">
    <property type="entry name" value="PknH-like_Extracell_sf"/>
</dbReference>
<accession>A0A2S2C3Q2</accession>
<organism evidence="4 5">
    <name type="scientific">Rhodococcus oxybenzonivorans</name>
    <dbReference type="NCBI Taxonomy" id="1990687"/>
    <lineage>
        <taxon>Bacteria</taxon>
        <taxon>Bacillati</taxon>
        <taxon>Actinomycetota</taxon>
        <taxon>Actinomycetes</taxon>
        <taxon>Mycobacteriales</taxon>
        <taxon>Nocardiaceae</taxon>
        <taxon>Rhodococcus</taxon>
    </lineage>
</organism>
<dbReference type="KEGG" id="roz:CBI38_12510"/>
<feature type="domain" description="PknH-like extracellular" evidence="3">
    <location>
        <begin position="54"/>
        <end position="222"/>
    </location>
</feature>
<dbReference type="EMBL" id="CP021354">
    <property type="protein sequence ID" value="AWK75511.1"/>
    <property type="molecule type" value="Genomic_DNA"/>
</dbReference>
<sequence>MRVRAIAAVLTVLAVSACSSAADSEPGPDEFLAPLGPMVTAPPGAAGAPFTDSAVLRAALLDVGDLPVGFSPVADPEEDLGLPPASEAAQSDKSSTDPALCSAVLSPVADQHPGAAASASAWFQGPNFTTVDQDAASYPTAADATQAFTDIQTTLAQCTDYSGTDADGVDVQYRVGGRDGRPAGDASIGFRLVTTSDGFSLVSDVAVAMTGSTVTQLVATGQEPIDEGVFEDMTHAAVSKLASAPAS</sequence>
<evidence type="ECO:0000259" key="3">
    <source>
        <dbReference type="Pfam" id="PF14032"/>
    </source>
</evidence>
<protein>
    <submittedName>
        <fullName evidence="4">Sensor domain-containing protein</fullName>
    </submittedName>
</protein>
<dbReference type="OrthoDB" id="4546019at2"/>
<dbReference type="Proteomes" id="UP000245711">
    <property type="component" value="Chromosome"/>
</dbReference>
<evidence type="ECO:0000313" key="5">
    <source>
        <dbReference type="Proteomes" id="UP000245711"/>
    </source>
</evidence>
<name>A0A2S2C3Q2_9NOCA</name>
<dbReference type="Pfam" id="PF14032">
    <property type="entry name" value="PknH_C"/>
    <property type="match status" value="1"/>
</dbReference>
<feature type="region of interest" description="Disordered" evidence="1">
    <location>
        <begin position="72"/>
        <end position="98"/>
    </location>
</feature>
<evidence type="ECO:0000256" key="1">
    <source>
        <dbReference type="SAM" id="MobiDB-lite"/>
    </source>
</evidence>
<proteinExistence type="predicted"/>
<dbReference type="PROSITE" id="PS51257">
    <property type="entry name" value="PROKAR_LIPOPROTEIN"/>
    <property type="match status" value="1"/>
</dbReference>
<evidence type="ECO:0000256" key="2">
    <source>
        <dbReference type="SAM" id="SignalP"/>
    </source>
</evidence>
<keyword evidence="2" id="KW-0732">Signal</keyword>
<feature type="chain" id="PRO_5015571176" evidence="2">
    <location>
        <begin position="22"/>
        <end position="247"/>
    </location>
</feature>
<gene>
    <name evidence="4" type="ORF">CBI38_12510</name>
</gene>
<reference evidence="4 5" key="1">
    <citation type="submission" date="2017-05" db="EMBL/GenBank/DDBJ databases">
        <title>Isolation of Rhodococcus sp. S2-17 biodegrading of BP-3.</title>
        <authorList>
            <person name="Lee Y."/>
            <person name="Kim K.H."/>
            <person name="Chun B.H."/>
            <person name="Jung H.S."/>
            <person name="Jeon C.O."/>
        </authorList>
    </citation>
    <scope>NUCLEOTIDE SEQUENCE [LARGE SCALE GENOMIC DNA]</scope>
    <source>
        <strain evidence="4 5">S2-17</strain>
    </source>
</reference>
<feature type="compositionally biased region" description="Polar residues" evidence="1">
    <location>
        <begin position="88"/>
        <end position="97"/>
    </location>
</feature>
<dbReference type="Gene3D" id="3.40.1000.70">
    <property type="entry name" value="PknH-like extracellular domain"/>
    <property type="match status" value="1"/>
</dbReference>
<keyword evidence="5" id="KW-1185">Reference proteome</keyword>
<dbReference type="InterPro" id="IPR026954">
    <property type="entry name" value="PknH-like_Extracell"/>
</dbReference>
<dbReference type="AlphaFoldDB" id="A0A2S2C3Q2"/>
<dbReference type="RefSeq" id="WP_109335042.1">
    <property type="nucleotide sequence ID" value="NZ_CP021354.1"/>
</dbReference>